<feature type="non-terminal residue" evidence="2">
    <location>
        <position position="1"/>
    </location>
</feature>
<comment type="caution">
    <text evidence="2">The sequence shown here is derived from an EMBL/GenBank/DDBJ whole genome shotgun (WGS) entry which is preliminary data.</text>
</comment>
<evidence type="ECO:0000259" key="1">
    <source>
        <dbReference type="Pfam" id="PF05229"/>
    </source>
</evidence>
<reference evidence="2" key="1">
    <citation type="submission" date="2019-07" db="EMBL/GenBank/DDBJ databases">
        <title>Biological characteristics of mucoid Acinetobacter baumannii from a general hospital in China.</title>
        <authorList>
            <person name="Hua X."/>
            <person name="Yu Y."/>
        </authorList>
    </citation>
    <scope>NUCLEOTIDE SEQUENCE</scope>
    <source>
        <strain evidence="2">N8</strain>
    </source>
</reference>
<dbReference type="InterPro" id="IPR053167">
    <property type="entry name" value="Spore_coat_component"/>
</dbReference>
<sequence>FYSVPAVAIVGIGVFFESPGFRRGALGIGFNWGSGADSLGSLSITVLPDCRILAQDVNFGTAAFASKLEPVQSSMGIRCSVNTPYYVSLNNGLSPQNGNQRAMKSQTGNTFLKYDIFKNSSNDRWGSGNERWSSLNATINPGVHNGVTQQNYVFTTKIVDENADTVPAGTYQDTVTVQVEF</sequence>
<dbReference type="SMART" id="SM00972">
    <property type="entry name" value="SCPU"/>
    <property type="match status" value="1"/>
</dbReference>
<protein>
    <submittedName>
        <fullName evidence="2">Spore coat protein U domain-containing protein</fullName>
    </submittedName>
</protein>
<dbReference type="PANTHER" id="PTHR37089">
    <property type="entry name" value="PROTEIN U-RELATED"/>
    <property type="match status" value="1"/>
</dbReference>
<dbReference type="Pfam" id="PF05229">
    <property type="entry name" value="SCPU"/>
    <property type="match status" value="1"/>
</dbReference>
<dbReference type="PANTHER" id="PTHR37089:SF1">
    <property type="entry name" value="MEMBRANE PROTEIN"/>
    <property type="match status" value="1"/>
</dbReference>
<organism evidence="2">
    <name type="scientific">Acinetobacter baumannii</name>
    <dbReference type="NCBI Taxonomy" id="470"/>
    <lineage>
        <taxon>Bacteria</taxon>
        <taxon>Pseudomonadati</taxon>
        <taxon>Pseudomonadota</taxon>
        <taxon>Gammaproteobacteria</taxon>
        <taxon>Moraxellales</taxon>
        <taxon>Moraxellaceae</taxon>
        <taxon>Acinetobacter</taxon>
        <taxon>Acinetobacter calcoaceticus/baumannii complex</taxon>
    </lineage>
</organism>
<evidence type="ECO:0000313" key="2">
    <source>
        <dbReference type="EMBL" id="MDR8433270.1"/>
    </source>
</evidence>
<name>A0ABD5DUU8_ACIBA</name>
<dbReference type="EMBL" id="VMAF01000188">
    <property type="protein sequence ID" value="MDR8433270.1"/>
    <property type="molecule type" value="Genomic_DNA"/>
</dbReference>
<keyword evidence="2" id="KW-0167">Capsid protein</keyword>
<dbReference type="AlphaFoldDB" id="A0ABD5DUU8"/>
<keyword evidence="2" id="KW-0946">Virion</keyword>
<gene>
    <name evidence="2" type="ORF">FPK63_19715</name>
</gene>
<accession>A0ABD5DUU8</accession>
<dbReference type="InterPro" id="IPR007893">
    <property type="entry name" value="Spore_coat_U/FanG"/>
</dbReference>
<feature type="domain" description="Spore coat protein U/FanG" evidence="1">
    <location>
        <begin position="42"/>
        <end position="177"/>
    </location>
</feature>
<proteinExistence type="predicted"/>